<comment type="similarity">
    <text evidence="4">Belongs to the MoaD family.</text>
</comment>
<evidence type="ECO:0000313" key="9">
    <source>
        <dbReference type="Proteomes" id="UP000254640"/>
    </source>
</evidence>
<dbReference type="AlphaFoldDB" id="A0A379AJQ9"/>
<dbReference type="Gene3D" id="3.30.70.640">
    <property type="entry name" value="Molybdopterin cofactor biosynthesis C (MoaC) domain"/>
    <property type="match status" value="1"/>
</dbReference>
<keyword evidence="2" id="KW-0547">Nucleotide-binding</keyword>
<proteinExistence type="inferred from homology"/>
<dbReference type="Gene3D" id="3.10.20.30">
    <property type="match status" value="1"/>
</dbReference>
<evidence type="ECO:0000256" key="3">
    <source>
        <dbReference type="ARBA" id="ARBA00023150"/>
    </source>
</evidence>
<gene>
    <name evidence="8" type="primary">moaD</name>
    <name evidence="8" type="ORF">NCTC9381_03702</name>
</gene>
<dbReference type="GO" id="GO:1990133">
    <property type="term" value="C:molybdopterin adenylyltransferase complex"/>
    <property type="evidence" value="ECO:0007669"/>
    <property type="project" value="TreeGrafter"/>
</dbReference>
<dbReference type="InterPro" id="IPR012675">
    <property type="entry name" value="Beta-grasp_dom_sf"/>
</dbReference>
<dbReference type="NCBIfam" id="NF008347">
    <property type="entry name" value="PRK11130.1"/>
    <property type="match status" value="1"/>
</dbReference>
<evidence type="ECO:0000259" key="7">
    <source>
        <dbReference type="Pfam" id="PF01967"/>
    </source>
</evidence>
<organism evidence="8 9">
    <name type="scientific">Enterobacter agglomerans</name>
    <name type="common">Erwinia herbicola</name>
    <name type="synonym">Pantoea agglomerans</name>
    <dbReference type="NCBI Taxonomy" id="549"/>
    <lineage>
        <taxon>Bacteria</taxon>
        <taxon>Pseudomonadati</taxon>
        <taxon>Pseudomonadota</taxon>
        <taxon>Gammaproteobacteria</taxon>
        <taxon>Enterobacterales</taxon>
        <taxon>Erwiniaceae</taxon>
        <taxon>Pantoea</taxon>
        <taxon>Pantoea agglomerans group</taxon>
    </lineage>
</organism>
<dbReference type="PANTHER" id="PTHR33359">
    <property type="entry name" value="MOLYBDOPTERIN SYNTHASE SULFUR CARRIER SUBUNIT"/>
    <property type="match status" value="1"/>
</dbReference>
<dbReference type="SUPFAM" id="SSF55040">
    <property type="entry name" value="Molybdenum cofactor biosynthesis protein C, MoaC"/>
    <property type="match status" value="1"/>
</dbReference>
<dbReference type="Pfam" id="PF01967">
    <property type="entry name" value="MoaC"/>
    <property type="match status" value="1"/>
</dbReference>
<dbReference type="InterPro" id="IPR003749">
    <property type="entry name" value="ThiS/MoaD-like"/>
</dbReference>
<dbReference type="InterPro" id="IPR016155">
    <property type="entry name" value="Mopterin_synth/thiamin_S_b"/>
</dbReference>
<sequence length="128" mass="13682">MEALTAASVAALTIYDMCKAVQKDIVIDQLRLISKSGAKAAISRRSRMIKVLFFAQVRELIGTSSLEVGADYPDVAALRSALADRDDRWALALESGKLLAAVNQTLVPMSHPLHAGDEVAFFPPVTGG</sequence>
<evidence type="ECO:0000256" key="6">
    <source>
        <dbReference type="ARBA" id="ARBA00055087"/>
    </source>
</evidence>
<keyword evidence="3" id="KW-0501">Molybdenum cofactor biosynthesis</keyword>
<dbReference type="NCBIfam" id="TIGR01682">
    <property type="entry name" value="moaD"/>
    <property type="match status" value="1"/>
</dbReference>
<accession>A0A379AJQ9</accession>
<dbReference type="InterPro" id="IPR044672">
    <property type="entry name" value="MOCS2A"/>
</dbReference>
<dbReference type="Proteomes" id="UP000254640">
    <property type="component" value="Unassembled WGS sequence"/>
</dbReference>
<dbReference type="InterPro" id="IPR036522">
    <property type="entry name" value="MoaC_sf"/>
</dbReference>
<dbReference type="PANTHER" id="PTHR33359:SF1">
    <property type="entry name" value="MOLYBDOPTERIN SYNTHASE SULFUR CARRIER SUBUNIT"/>
    <property type="match status" value="1"/>
</dbReference>
<keyword evidence="9" id="KW-1185">Reference proteome</keyword>
<dbReference type="STRING" id="549.BEE12_12790"/>
<evidence type="ECO:0000256" key="4">
    <source>
        <dbReference type="ARBA" id="ARBA00024200"/>
    </source>
</evidence>
<dbReference type="UniPathway" id="UPA00344"/>
<comment type="pathway">
    <text evidence="1">Cofactor biosynthesis; molybdopterin biosynthesis.</text>
</comment>
<dbReference type="GO" id="GO:0006777">
    <property type="term" value="P:Mo-molybdopterin cofactor biosynthetic process"/>
    <property type="evidence" value="ECO:0007669"/>
    <property type="project" value="UniProtKB-KW"/>
</dbReference>
<evidence type="ECO:0000256" key="5">
    <source>
        <dbReference type="ARBA" id="ARBA00024247"/>
    </source>
</evidence>
<evidence type="ECO:0000256" key="1">
    <source>
        <dbReference type="ARBA" id="ARBA00005046"/>
    </source>
</evidence>
<feature type="domain" description="Molybdopterin cofactor biosynthesis C (MoaC)" evidence="7">
    <location>
        <begin position="1"/>
        <end position="37"/>
    </location>
</feature>
<dbReference type="GO" id="GO:0000166">
    <property type="term" value="F:nucleotide binding"/>
    <property type="evidence" value="ECO:0007669"/>
    <property type="project" value="UniProtKB-KW"/>
</dbReference>
<dbReference type="SUPFAM" id="SSF54285">
    <property type="entry name" value="MoaD/ThiS"/>
    <property type="match status" value="1"/>
</dbReference>
<evidence type="ECO:0000256" key="2">
    <source>
        <dbReference type="ARBA" id="ARBA00022741"/>
    </source>
</evidence>
<reference evidence="8 9" key="1">
    <citation type="submission" date="2018-06" db="EMBL/GenBank/DDBJ databases">
        <authorList>
            <consortium name="Pathogen Informatics"/>
            <person name="Doyle S."/>
        </authorList>
    </citation>
    <scope>NUCLEOTIDE SEQUENCE [LARGE SCALE GENOMIC DNA]</scope>
    <source>
        <strain evidence="8 9">NCTC9381</strain>
    </source>
</reference>
<comment type="function">
    <text evidence="6">Catalyzes the conversion of (8S)-3',8-cyclo-7,8-dihydroguanosine 5'-triphosphate to cyclic pyranopterin monophosphate (cPMP).</text>
</comment>
<evidence type="ECO:0000313" key="8">
    <source>
        <dbReference type="EMBL" id="SUB17772.1"/>
    </source>
</evidence>
<dbReference type="InterPro" id="IPR002820">
    <property type="entry name" value="Mopterin_CF_biosynth-C_dom"/>
</dbReference>
<dbReference type="FunFam" id="3.10.20.30:FF:000010">
    <property type="entry name" value="Molybdopterin synthase sulfur carrier subunit"/>
    <property type="match status" value="1"/>
</dbReference>
<name>A0A379AJQ9_ENTAG</name>
<dbReference type="CDD" id="cd00754">
    <property type="entry name" value="Ubl_MoaD"/>
    <property type="match status" value="1"/>
</dbReference>
<protein>
    <recommendedName>
        <fullName evidence="5">Molybdopterin synthase sulfur carrier subunit</fullName>
    </recommendedName>
</protein>
<dbReference type="EMBL" id="UGSO01000001">
    <property type="protein sequence ID" value="SUB17772.1"/>
    <property type="molecule type" value="Genomic_DNA"/>
</dbReference>
<dbReference type="Pfam" id="PF02597">
    <property type="entry name" value="ThiS"/>
    <property type="match status" value="1"/>
</dbReference>